<keyword evidence="2" id="KW-1185">Reference proteome</keyword>
<evidence type="ECO:0000313" key="1">
    <source>
        <dbReference type="EMBL" id="MDO7020908.1"/>
    </source>
</evidence>
<dbReference type="Proteomes" id="UP001175147">
    <property type="component" value="Unassembled WGS sequence"/>
</dbReference>
<evidence type="ECO:0000313" key="2">
    <source>
        <dbReference type="Proteomes" id="UP001175147"/>
    </source>
</evidence>
<dbReference type="EMBL" id="JAUPBM010000115">
    <property type="protein sequence ID" value="MDO7020908.1"/>
    <property type="molecule type" value="Genomic_DNA"/>
</dbReference>
<proteinExistence type="predicted"/>
<reference evidence="1" key="1">
    <citation type="submission" date="2023-07" db="EMBL/GenBank/DDBJ databases">
        <title>Mucosal microbiota of week-old chicken and adult hens.</title>
        <authorList>
            <person name="Volf J."/>
            <person name="Karasova D."/>
            <person name="Crhanova M."/>
            <person name="Faldynova M."/>
            <person name="Prikrylova H."/>
            <person name="Zeman M."/>
            <person name="Babak V."/>
            <person name="Rajova J."/>
            <person name="Rychlik I."/>
        </authorList>
    </citation>
    <scope>NUCLEOTIDE SEQUENCE</scope>
    <source>
        <strain evidence="1">ET902</strain>
    </source>
</reference>
<organism evidence="1 2">
    <name type="scientific">Brachyspira innocens</name>
    <dbReference type="NCBI Taxonomy" id="13264"/>
    <lineage>
        <taxon>Bacteria</taxon>
        <taxon>Pseudomonadati</taxon>
        <taxon>Spirochaetota</taxon>
        <taxon>Spirochaetia</taxon>
        <taxon>Brachyspirales</taxon>
        <taxon>Brachyspiraceae</taxon>
        <taxon>Brachyspira</taxon>
    </lineage>
</organism>
<name>A0ABT8YYF8_9SPIR</name>
<sequence>MNKIDTEINKDYPDVDMPSYDPNDTADPFNSKEEWNNINYKFNGNELYEYFMKISFDVHTVPIYSFFKPDDGRVWKRTQESYFEEYTFNASDDGNTTESPIIPNPISISPMTIYRYGKNPLVKYNGLYNLSRRIDRFFFIRASGNAAVWLDNYLIAIDTYSKFIFAYAKITKYVNIFGQLLPTEFEAIEHHHLKYKFYEYDPIGFIDENKNIILYQVYADDMTANSSEYVPRYSGLDSQIAKPIDKTTTGRSPYAR</sequence>
<protein>
    <submittedName>
        <fullName evidence="1">Uncharacterized protein</fullName>
    </submittedName>
</protein>
<accession>A0ABT8YYF8</accession>
<dbReference type="RefSeq" id="WP_304385600.1">
    <property type="nucleotide sequence ID" value="NZ_JAUPBL010000064.1"/>
</dbReference>
<gene>
    <name evidence="1" type="ORF">Q5M86_08995</name>
</gene>
<comment type="caution">
    <text evidence="1">The sequence shown here is derived from an EMBL/GenBank/DDBJ whole genome shotgun (WGS) entry which is preliminary data.</text>
</comment>